<dbReference type="FunFam" id="3.30.160.60:FF:001818">
    <property type="entry name" value="GDNF-inducible zinc finger protein 1 isoform X1"/>
    <property type="match status" value="1"/>
</dbReference>
<dbReference type="GO" id="GO:0008270">
    <property type="term" value="F:zinc ion binding"/>
    <property type="evidence" value="ECO:0007669"/>
    <property type="project" value="UniProtKB-KW"/>
</dbReference>
<evidence type="ECO:0000259" key="9">
    <source>
        <dbReference type="PROSITE" id="PS50157"/>
    </source>
</evidence>
<keyword evidence="4" id="KW-0862">Zinc</keyword>
<evidence type="ECO:0000256" key="3">
    <source>
        <dbReference type="ARBA" id="ARBA00022737"/>
    </source>
</evidence>
<evidence type="ECO:0000313" key="10">
    <source>
        <dbReference type="EMBL" id="GMR35200.1"/>
    </source>
</evidence>
<evidence type="ECO:0000256" key="6">
    <source>
        <dbReference type="ARBA" id="ARBA00023163"/>
    </source>
</evidence>
<dbReference type="SUPFAM" id="SSF57667">
    <property type="entry name" value="beta-beta-alpha zinc fingers"/>
    <property type="match status" value="2"/>
</dbReference>
<dbReference type="GO" id="GO:0000978">
    <property type="term" value="F:RNA polymerase II cis-regulatory region sequence-specific DNA binding"/>
    <property type="evidence" value="ECO:0007669"/>
    <property type="project" value="TreeGrafter"/>
</dbReference>
<keyword evidence="11" id="KW-1185">Reference proteome</keyword>
<feature type="non-terminal residue" evidence="10">
    <location>
        <position position="1"/>
    </location>
</feature>
<dbReference type="PANTHER" id="PTHR24399">
    <property type="entry name" value="ZINC FINGER AND BTB DOMAIN-CONTAINING"/>
    <property type="match status" value="1"/>
</dbReference>
<comment type="subcellular location">
    <subcellularLocation>
        <location evidence="1">Nucleus</location>
    </subcellularLocation>
</comment>
<dbReference type="PROSITE" id="PS00028">
    <property type="entry name" value="ZINC_FINGER_C2H2_1"/>
    <property type="match status" value="3"/>
</dbReference>
<name>A0AAN4ZCI2_9BILA</name>
<evidence type="ECO:0000256" key="4">
    <source>
        <dbReference type="ARBA" id="ARBA00022833"/>
    </source>
</evidence>
<feature type="domain" description="C2H2-type" evidence="9">
    <location>
        <begin position="103"/>
        <end position="131"/>
    </location>
</feature>
<keyword evidence="8" id="KW-0863">Zinc-finger</keyword>
<evidence type="ECO:0000256" key="2">
    <source>
        <dbReference type="ARBA" id="ARBA00022723"/>
    </source>
</evidence>
<evidence type="ECO:0000256" key="8">
    <source>
        <dbReference type="PROSITE-ProRule" id="PRU00042"/>
    </source>
</evidence>
<sequence length="197" mass="22130">GDHFKPSDYIHKLSQRVLRMNAVPFFLEVALCNSGKIPNEIKEEAGVIQEEPIAQVFTPSTGKEAESVPLVDITCVCSECGKNLLNKSSLEFHMRIHTGAKTFLCPHCDAYFLNSSHRNNHIRFVHHKIQTARKEPAEAESTKTAKKNVCTECGQRLTSKQRLTEHMLLHAGKKPFLCPHCNTSFCGVGIRSHHIRS</sequence>
<dbReference type="Pfam" id="PF00096">
    <property type="entry name" value="zf-C2H2"/>
    <property type="match status" value="1"/>
</dbReference>
<dbReference type="Proteomes" id="UP001328107">
    <property type="component" value="Unassembled WGS sequence"/>
</dbReference>
<accession>A0AAN4ZCI2</accession>
<organism evidence="10 11">
    <name type="scientific">Pristionchus mayeri</name>
    <dbReference type="NCBI Taxonomy" id="1317129"/>
    <lineage>
        <taxon>Eukaryota</taxon>
        <taxon>Metazoa</taxon>
        <taxon>Ecdysozoa</taxon>
        <taxon>Nematoda</taxon>
        <taxon>Chromadorea</taxon>
        <taxon>Rhabditida</taxon>
        <taxon>Rhabditina</taxon>
        <taxon>Diplogasteromorpha</taxon>
        <taxon>Diplogasteroidea</taxon>
        <taxon>Neodiplogasteridae</taxon>
        <taxon>Pristionchus</taxon>
    </lineage>
</organism>
<dbReference type="GO" id="GO:0002682">
    <property type="term" value="P:regulation of immune system process"/>
    <property type="evidence" value="ECO:0007669"/>
    <property type="project" value="TreeGrafter"/>
</dbReference>
<dbReference type="GO" id="GO:0001227">
    <property type="term" value="F:DNA-binding transcription repressor activity, RNA polymerase II-specific"/>
    <property type="evidence" value="ECO:0007669"/>
    <property type="project" value="TreeGrafter"/>
</dbReference>
<evidence type="ECO:0000256" key="5">
    <source>
        <dbReference type="ARBA" id="ARBA00023015"/>
    </source>
</evidence>
<feature type="non-terminal residue" evidence="10">
    <location>
        <position position="197"/>
    </location>
</feature>
<dbReference type="EMBL" id="BTRK01000002">
    <property type="protein sequence ID" value="GMR35200.1"/>
    <property type="molecule type" value="Genomic_DNA"/>
</dbReference>
<dbReference type="PROSITE" id="PS50157">
    <property type="entry name" value="ZINC_FINGER_C2H2_2"/>
    <property type="match status" value="3"/>
</dbReference>
<evidence type="ECO:0000256" key="1">
    <source>
        <dbReference type="ARBA" id="ARBA00004123"/>
    </source>
</evidence>
<feature type="domain" description="C2H2-type" evidence="9">
    <location>
        <begin position="148"/>
        <end position="175"/>
    </location>
</feature>
<keyword evidence="2" id="KW-0479">Metal-binding</keyword>
<feature type="domain" description="C2H2-type" evidence="9">
    <location>
        <begin position="75"/>
        <end position="102"/>
    </location>
</feature>
<gene>
    <name evidence="10" type="ORF">PMAYCL1PPCAC_05395</name>
</gene>
<dbReference type="SMART" id="SM00355">
    <property type="entry name" value="ZnF_C2H2"/>
    <property type="match status" value="4"/>
</dbReference>
<dbReference type="GO" id="GO:0005654">
    <property type="term" value="C:nucleoplasm"/>
    <property type="evidence" value="ECO:0007669"/>
    <property type="project" value="TreeGrafter"/>
</dbReference>
<dbReference type="Gene3D" id="3.30.160.60">
    <property type="entry name" value="Classic Zinc Finger"/>
    <property type="match status" value="3"/>
</dbReference>
<keyword evidence="6" id="KW-0804">Transcription</keyword>
<comment type="caution">
    <text evidence="10">The sequence shown here is derived from an EMBL/GenBank/DDBJ whole genome shotgun (WGS) entry which is preliminary data.</text>
</comment>
<keyword evidence="3" id="KW-0677">Repeat</keyword>
<evidence type="ECO:0000313" key="11">
    <source>
        <dbReference type="Proteomes" id="UP001328107"/>
    </source>
</evidence>
<dbReference type="InterPro" id="IPR013087">
    <property type="entry name" value="Znf_C2H2_type"/>
</dbReference>
<protein>
    <recommendedName>
        <fullName evidence="9">C2H2-type domain-containing protein</fullName>
    </recommendedName>
</protein>
<proteinExistence type="predicted"/>
<evidence type="ECO:0000256" key="7">
    <source>
        <dbReference type="ARBA" id="ARBA00023242"/>
    </source>
</evidence>
<keyword evidence="5" id="KW-0805">Transcription regulation</keyword>
<keyword evidence="7" id="KW-0539">Nucleus</keyword>
<dbReference type="GO" id="GO:0001817">
    <property type="term" value="P:regulation of cytokine production"/>
    <property type="evidence" value="ECO:0007669"/>
    <property type="project" value="TreeGrafter"/>
</dbReference>
<reference evidence="11" key="1">
    <citation type="submission" date="2022-10" db="EMBL/GenBank/DDBJ databases">
        <title>Genome assembly of Pristionchus species.</title>
        <authorList>
            <person name="Yoshida K."/>
            <person name="Sommer R.J."/>
        </authorList>
    </citation>
    <scope>NUCLEOTIDE SEQUENCE [LARGE SCALE GENOMIC DNA]</scope>
    <source>
        <strain evidence="11">RS5460</strain>
    </source>
</reference>
<dbReference type="AlphaFoldDB" id="A0AAN4ZCI2"/>
<dbReference type="PANTHER" id="PTHR24399:SF54">
    <property type="entry name" value="GASTRULA ZINC FINGER PROTEIN XLCGF26.1-LIKE-RELATED"/>
    <property type="match status" value="1"/>
</dbReference>
<dbReference type="InterPro" id="IPR036236">
    <property type="entry name" value="Znf_C2H2_sf"/>
</dbReference>